<evidence type="ECO:0000256" key="2">
    <source>
        <dbReference type="ARBA" id="ARBA00007362"/>
    </source>
</evidence>
<keyword evidence="3 6" id="KW-0812">Transmembrane</keyword>
<evidence type="ECO:0000256" key="4">
    <source>
        <dbReference type="ARBA" id="ARBA00022989"/>
    </source>
</evidence>
<evidence type="ECO:0000256" key="1">
    <source>
        <dbReference type="ARBA" id="ARBA00004141"/>
    </source>
</evidence>
<feature type="transmembrane region" description="Helical" evidence="6">
    <location>
        <begin position="216"/>
        <end position="241"/>
    </location>
</feature>
<feature type="transmembrane region" description="Helical" evidence="6">
    <location>
        <begin position="39"/>
        <end position="59"/>
    </location>
</feature>
<comment type="similarity">
    <text evidence="2">Belongs to the EamA transporter family.</text>
</comment>
<dbReference type="OrthoDB" id="184388at2"/>
<evidence type="ECO:0000256" key="5">
    <source>
        <dbReference type="ARBA" id="ARBA00023136"/>
    </source>
</evidence>
<keyword evidence="4 6" id="KW-1133">Transmembrane helix</keyword>
<dbReference type="SUPFAM" id="SSF103481">
    <property type="entry name" value="Multidrug resistance efflux transporter EmrE"/>
    <property type="match status" value="2"/>
</dbReference>
<dbReference type="Pfam" id="PF00892">
    <property type="entry name" value="EamA"/>
    <property type="match status" value="2"/>
</dbReference>
<comment type="subcellular location">
    <subcellularLocation>
        <location evidence="1">Membrane</location>
        <topology evidence="1">Multi-pass membrane protein</topology>
    </subcellularLocation>
</comment>
<evidence type="ECO:0000256" key="6">
    <source>
        <dbReference type="SAM" id="Phobius"/>
    </source>
</evidence>
<evidence type="ECO:0000313" key="8">
    <source>
        <dbReference type="EMBL" id="THH38427.1"/>
    </source>
</evidence>
<proteinExistence type="inferred from homology"/>
<dbReference type="InterPro" id="IPR000620">
    <property type="entry name" value="EamA_dom"/>
</dbReference>
<protein>
    <submittedName>
        <fullName evidence="8">DMT family transporter</fullName>
    </submittedName>
</protein>
<dbReference type="Gene3D" id="1.10.3730.20">
    <property type="match status" value="1"/>
</dbReference>
<dbReference type="EMBL" id="SRKY01000001">
    <property type="protein sequence ID" value="THH38427.1"/>
    <property type="molecule type" value="Genomic_DNA"/>
</dbReference>
<evidence type="ECO:0000256" key="3">
    <source>
        <dbReference type="ARBA" id="ARBA00022692"/>
    </source>
</evidence>
<dbReference type="InterPro" id="IPR050638">
    <property type="entry name" value="AA-Vitamin_Transporters"/>
</dbReference>
<dbReference type="PANTHER" id="PTHR32322">
    <property type="entry name" value="INNER MEMBRANE TRANSPORTER"/>
    <property type="match status" value="1"/>
</dbReference>
<dbReference type="RefSeq" id="WP_136461320.1">
    <property type="nucleotide sequence ID" value="NZ_SRKY01000001.1"/>
</dbReference>
<feature type="transmembrane region" description="Helical" evidence="6">
    <location>
        <begin position="155"/>
        <end position="177"/>
    </location>
</feature>
<feature type="transmembrane region" description="Helical" evidence="6">
    <location>
        <begin position="126"/>
        <end position="143"/>
    </location>
</feature>
<feature type="transmembrane region" description="Helical" evidence="6">
    <location>
        <begin position="274"/>
        <end position="291"/>
    </location>
</feature>
<feature type="domain" description="EamA" evidence="7">
    <location>
        <begin position="10"/>
        <end position="142"/>
    </location>
</feature>
<dbReference type="InterPro" id="IPR037185">
    <property type="entry name" value="EmrE-like"/>
</dbReference>
<dbReference type="Proteomes" id="UP000306602">
    <property type="component" value="Unassembled WGS sequence"/>
</dbReference>
<dbReference type="GO" id="GO:0016020">
    <property type="term" value="C:membrane"/>
    <property type="evidence" value="ECO:0007669"/>
    <property type="project" value="UniProtKB-SubCell"/>
</dbReference>
<keyword evidence="5 6" id="KW-0472">Membrane</keyword>
<feature type="transmembrane region" description="Helical" evidence="6">
    <location>
        <begin position="98"/>
        <end position="119"/>
    </location>
</feature>
<keyword evidence="9" id="KW-1185">Reference proteome</keyword>
<accession>A0A4S4NI92</accession>
<name>A0A4S4NI92_9RHOB</name>
<feature type="domain" description="EamA" evidence="7">
    <location>
        <begin position="156"/>
        <end position="291"/>
    </location>
</feature>
<gene>
    <name evidence="8" type="ORF">E4Z66_02325</name>
</gene>
<dbReference type="PANTHER" id="PTHR32322:SF2">
    <property type="entry name" value="EAMA DOMAIN-CONTAINING PROTEIN"/>
    <property type="match status" value="1"/>
</dbReference>
<evidence type="ECO:0000259" key="7">
    <source>
        <dbReference type="Pfam" id="PF00892"/>
    </source>
</evidence>
<reference evidence="8 9" key="1">
    <citation type="submission" date="2019-04" db="EMBL/GenBank/DDBJ databases">
        <title>Shimia ponticola sp. nov., isolated from seawater.</title>
        <authorList>
            <person name="Kim Y.-O."/>
            <person name="Yoon J.-H."/>
        </authorList>
    </citation>
    <scope>NUCLEOTIDE SEQUENCE [LARGE SCALE GENOMIC DNA]</scope>
    <source>
        <strain evidence="8 9">MYP11</strain>
    </source>
</reference>
<comment type="caution">
    <text evidence="8">The sequence shown here is derived from an EMBL/GenBank/DDBJ whole genome shotgun (WGS) entry which is preliminary data.</text>
</comment>
<feature type="transmembrane region" description="Helical" evidence="6">
    <location>
        <begin position="189"/>
        <end position="210"/>
    </location>
</feature>
<feature type="transmembrane region" description="Helical" evidence="6">
    <location>
        <begin position="71"/>
        <end position="92"/>
    </location>
</feature>
<organism evidence="8 9">
    <name type="scientific">Aliishimia ponticola</name>
    <dbReference type="NCBI Taxonomy" id="2499833"/>
    <lineage>
        <taxon>Bacteria</taxon>
        <taxon>Pseudomonadati</taxon>
        <taxon>Pseudomonadota</taxon>
        <taxon>Alphaproteobacteria</taxon>
        <taxon>Rhodobacterales</taxon>
        <taxon>Paracoccaceae</taxon>
        <taxon>Aliishimia</taxon>
    </lineage>
</organism>
<feature type="transmembrane region" description="Helical" evidence="6">
    <location>
        <begin position="248"/>
        <end position="268"/>
    </location>
</feature>
<dbReference type="AlphaFoldDB" id="A0A4S4NI92"/>
<evidence type="ECO:0000313" key="9">
    <source>
        <dbReference type="Proteomes" id="UP000306602"/>
    </source>
</evidence>
<sequence length="307" mass="32871">MQRKANIDALGASLLIGFSLVLAFNQVVIKLGNDGFSPAFMAFLRSAGGAVMIGGWIVLRGRKLAMKPKARIWGVILGVLFAVEFVCLFNALDLTTVSRASVLFYTMPVWLSLAAHVLIPGERIGGMKAIGLGLAVLGVAVALSDRGAEGQSYSLLGDALALVGAMLWAAIALVLRLSPARDEAPETQLFWQLLWSSPILLVAALMLGPLLRDLHWAHVAGLGFQIVVVVTLAFLLWFWLLTIYPASGVASFSFLSPVFSVILGWLLLGEQIGPRVWIALGLVALGIVLVNRPVRSRKMSPPQPPTA</sequence>